<accession>A0A061QXW8</accession>
<proteinExistence type="predicted"/>
<reference evidence="2" key="1">
    <citation type="submission" date="2014-05" db="EMBL/GenBank/DDBJ databases">
        <title>The transcriptome of the halophilic microalga Tetraselmis sp. GSL018 isolated from the Great Salt Lake, Utah.</title>
        <authorList>
            <person name="Jinkerson R.E."/>
            <person name="D'Adamo S."/>
            <person name="Posewitz M.C."/>
        </authorList>
    </citation>
    <scope>NUCLEOTIDE SEQUENCE</scope>
    <source>
        <strain evidence="2">GSL018</strain>
    </source>
</reference>
<protein>
    <submittedName>
        <fullName evidence="2">Uncharacterized protein</fullName>
    </submittedName>
</protein>
<evidence type="ECO:0000313" key="2">
    <source>
        <dbReference type="EMBL" id="JAC63116.1"/>
    </source>
</evidence>
<dbReference type="EMBL" id="GBEZ01023800">
    <property type="protein sequence ID" value="JAC63116.1"/>
    <property type="molecule type" value="Transcribed_RNA"/>
</dbReference>
<gene>
    <name evidence="2" type="ORF">TSPGSL018_21447</name>
</gene>
<feature type="non-terminal residue" evidence="2">
    <location>
        <position position="1"/>
    </location>
</feature>
<dbReference type="AlphaFoldDB" id="A0A061QXW8"/>
<organism evidence="2">
    <name type="scientific">Tetraselmis sp. GSL018</name>
    <dbReference type="NCBI Taxonomy" id="582737"/>
    <lineage>
        <taxon>Eukaryota</taxon>
        <taxon>Viridiplantae</taxon>
        <taxon>Chlorophyta</taxon>
        <taxon>core chlorophytes</taxon>
        <taxon>Chlorodendrophyceae</taxon>
        <taxon>Chlorodendrales</taxon>
        <taxon>Chlorodendraceae</taxon>
        <taxon>Tetraselmis</taxon>
    </lineage>
</organism>
<sequence>GFRIGMPSTITNCNKQQISGGLRKANISVRQAQVLGVPHRAQPSICWRTKNTVSADDQIPTVSEDQGEMHQPHPLT</sequence>
<feature type="compositionally biased region" description="Basic and acidic residues" evidence="1">
    <location>
        <begin position="67"/>
        <end position="76"/>
    </location>
</feature>
<evidence type="ECO:0000256" key="1">
    <source>
        <dbReference type="SAM" id="MobiDB-lite"/>
    </source>
</evidence>
<name>A0A061QXW8_9CHLO</name>
<feature type="region of interest" description="Disordered" evidence="1">
    <location>
        <begin position="56"/>
        <end position="76"/>
    </location>
</feature>